<gene>
    <name evidence="2" type="ORF">METZ01_LOCUS208014</name>
</gene>
<feature type="compositionally biased region" description="Acidic residues" evidence="1">
    <location>
        <begin position="76"/>
        <end position="96"/>
    </location>
</feature>
<dbReference type="AlphaFoldDB" id="A0A382EWN1"/>
<feature type="compositionally biased region" description="Basic and acidic residues" evidence="1">
    <location>
        <begin position="66"/>
        <end position="75"/>
    </location>
</feature>
<reference evidence="2" key="1">
    <citation type="submission" date="2018-05" db="EMBL/GenBank/DDBJ databases">
        <authorList>
            <person name="Lanie J.A."/>
            <person name="Ng W.-L."/>
            <person name="Kazmierczak K.M."/>
            <person name="Andrzejewski T.M."/>
            <person name="Davidsen T.M."/>
            <person name="Wayne K.J."/>
            <person name="Tettelin H."/>
            <person name="Glass J.I."/>
            <person name="Rusch D."/>
            <person name="Podicherti R."/>
            <person name="Tsui H.-C.T."/>
            <person name="Winkler M.E."/>
        </authorList>
    </citation>
    <scope>NUCLEOTIDE SEQUENCE</scope>
</reference>
<feature type="region of interest" description="Disordered" evidence="1">
    <location>
        <begin position="66"/>
        <end position="96"/>
    </location>
</feature>
<protein>
    <submittedName>
        <fullName evidence="2">Uncharacterized protein</fullName>
    </submittedName>
</protein>
<dbReference type="EMBL" id="UINC01046754">
    <property type="protein sequence ID" value="SVB55160.1"/>
    <property type="molecule type" value="Genomic_DNA"/>
</dbReference>
<sequence length="96" mass="10731">MNFIVRPIAVWRPTIAALPEKAHRIWCVAWGIAAAVIGGVRYNAIFDAWGIVYEKKGDSMVQKMVSEARRDREPPDESLEDSINDFVGDVDADEAL</sequence>
<evidence type="ECO:0000313" key="2">
    <source>
        <dbReference type="EMBL" id="SVB55160.1"/>
    </source>
</evidence>
<organism evidence="2">
    <name type="scientific">marine metagenome</name>
    <dbReference type="NCBI Taxonomy" id="408172"/>
    <lineage>
        <taxon>unclassified sequences</taxon>
        <taxon>metagenomes</taxon>
        <taxon>ecological metagenomes</taxon>
    </lineage>
</organism>
<proteinExistence type="predicted"/>
<evidence type="ECO:0000256" key="1">
    <source>
        <dbReference type="SAM" id="MobiDB-lite"/>
    </source>
</evidence>
<name>A0A382EWN1_9ZZZZ</name>
<accession>A0A382EWN1</accession>